<evidence type="ECO:0000313" key="3">
    <source>
        <dbReference type="Proteomes" id="UP000220106"/>
    </source>
</evidence>
<proteinExistence type="predicted"/>
<keyword evidence="2" id="KW-0540">Nuclease</keyword>
<dbReference type="Pfam" id="PF13391">
    <property type="entry name" value="HNH_2"/>
    <property type="match status" value="1"/>
</dbReference>
<dbReference type="Gene3D" id="2.40.330.10">
    <property type="entry name" value="DNA-binding pseudobarrel domain"/>
    <property type="match status" value="1"/>
</dbReference>
<accession>A0AAX0S360</accession>
<dbReference type="GO" id="GO:0004519">
    <property type="term" value="F:endonuclease activity"/>
    <property type="evidence" value="ECO:0007669"/>
    <property type="project" value="UniProtKB-KW"/>
</dbReference>
<keyword evidence="2" id="KW-0255">Endonuclease</keyword>
<dbReference type="RefSeq" id="WP_098175575.1">
    <property type="nucleotide sequence ID" value="NZ_NUEQ01000014.1"/>
</dbReference>
<protein>
    <submittedName>
        <fullName evidence="2">HNH endonuclease</fullName>
    </submittedName>
</protein>
<dbReference type="Proteomes" id="UP000220106">
    <property type="component" value="Unassembled WGS sequence"/>
</dbReference>
<evidence type="ECO:0000259" key="1">
    <source>
        <dbReference type="Pfam" id="PF13391"/>
    </source>
</evidence>
<comment type="caution">
    <text evidence="2">The sequence shown here is derived from an EMBL/GenBank/DDBJ whole genome shotgun (WGS) entry which is preliminary data.</text>
</comment>
<dbReference type="InterPro" id="IPR015300">
    <property type="entry name" value="DNA-bd_pseudobarrel_sf"/>
</dbReference>
<organism evidence="2 3">
    <name type="scientific">Peribacillus butanolivorans</name>
    <dbReference type="NCBI Taxonomy" id="421767"/>
    <lineage>
        <taxon>Bacteria</taxon>
        <taxon>Bacillati</taxon>
        <taxon>Bacillota</taxon>
        <taxon>Bacilli</taxon>
        <taxon>Bacillales</taxon>
        <taxon>Bacillaceae</taxon>
        <taxon>Peribacillus</taxon>
    </lineage>
</organism>
<sequence length="333" mass="37903">MTYYLKKMGHQELGSISVPGGKPSRGRYIYISKDSAVLSFFPPLSRSVKNDSSLLPLIPLYLKDLEKVYCNYIYHNDKYNGSTSKSPRDEYRIYLNNALEMNQLLFQTNDIMVMKKAKIITEETGEQTVYFLDRVTPGNTDFYRTCESIINSSSIRGEHAIYEGDLSEIEAKINTLYRSTAPPLRTVVDSSVTKKIKTSGTQISDLFSATSFRDFTMAAYENKCAVTGNVIKYGRFLNLEAAHIRPKSHEGSFLPNNGLALSRDIHWSFDKGFFTLNANYTILVHPEVESNFLKSFNGQHIFIPEDDFFKPSLDSIKYHKENVFGLFLTSGRL</sequence>
<evidence type="ECO:0000313" key="2">
    <source>
        <dbReference type="EMBL" id="PEJ34213.1"/>
    </source>
</evidence>
<dbReference type="EMBL" id="NUEQ01000014">
    <property type="protein sequence ID" value="PEJ34213.1"/>
    <property type="molecule type" value="Genomic_DNA"/>
</dbReference>
<reference evidence="2 3" key="1">
    <citation type="submission" date="2017-09" db="EMBL/GenBank/DDBJ databases">
        <title>Large-scale bioinformatics analysis of Bacillus genomes uncovers conserved roles of natural products in bacterial physiology.</title>
        <authorList>
            <consortium name="Agbiome Team Llc"/>
            <person name="Bleich R.M."/>
            <person name="Kirk G.J."/>
            <person name="Santa Maria K.C."/>
            <person name="Allen S.E."/>
            <person name="Farag S."/>
            <person name="Shank E.A."/>
            <person name="Bowers A."/>
        </authorList>
    </citation>
    <scope>NUCLEOTIDE SEQUENCE [LARGE SCALE GENOMIC DNA]</scope>
    <source>
        <strain evidence="2 3">AFS003229</strain>
    </source>
</reference>
<gene>
    <name evidence="2" type="ORF">CN689_08705</name>
</gene>
<feature type="domain" description="HNH nuclease" evidence="1">
    <location>
        <begin position="224"/>
        <end position="277"/>
    </location>
</feature>
<keyword evidence="2" id="KW-0378">Hydrolase</keyword>
<dbReference type="AlphaFoldDB" id="A0AAX0S360"/>
<name>A0AAX0S360_9BACI</name>
<dbReference type="InterPro" id="IPR003615">
    <property type="entry name" value="HNH_nuc"/>
</dbReference>